<evidence type="ECO:0000313" key="4">
    <source>
        <dbReference type="EMBL" id="TRW14707.1"/>
    </source>
</evidence>
<dbReference type="Proteomes" id="UP000317894">
    <property type="component" value="Unassembled WGS sequence"/>
</dbReference>
<name>A0A552U907_9SPHN</name>
<feature type="transmembrane region" description="Helical" evidence="1">
    <location>
        <begin position="207"/>
        <end position="224"/>
    </location>
</feature>
<dbReference type="InterPro" id="IPR013424">
    <property type="entry name" value="Ice-binding_C"/>
</dbReference>
<evidence type="ECO:0000259" key="3">
    <source>
        <dbReference type="Pfam" id="PF07589"/>
    </source>
</evidence>
<keyword evidence="1" id="KW-0812">Transmembrane</keyword>
<proteinExistence type="predicted"/>
<evidence type="ECO:0000256" key="2">
    <source>
        <dbReference type="SAM" id="SignalP"/>
    </source>
</evidence>
<protein>
    <submittedName>
        <fullName evidence="4">PEP-CTERM sorting domain-containing protein</fullName>
    </submittedName>
</protein>
<dbReference type="EMBL" id="VJWA01000002">
    <property type="protein sequence ID" value="TRW14707.1"/>
    <property type="molecule type" value="Genomic_DNA"/>
</dbReference>
<feature type="chain" id="PRO_5021970676" evidence="2">
    <location>
        <begin position="20"/>
        <end position="233"/>
    </location>
</feature>
<dbReference type="AlphaFoldDB" id="A0A552U907"/>
<dbReference type="NCBIfam" id="TIGR02595">
    <property type="entry name" value="PEP_CTERM"/>
    <property type="match status" value="1"/>
</dbReference>
<accession>A0A552U907</accession>
<reference evidence="4 5" key="1">
    <citation type="submission" date="2019-07" db="EMBL/GenBank/DDBJ databases">
        <title>Novel species isolated from glacier.</title>
        <authorList>
            <person name="Liu Q."/>
            <person name="Xin Y.-H."/>
        </authorList>
    </citation>
    <scope>NUCLEOTIDE SEQUENCE [LARGE SCALE GENOMIC DNA]</scope>
    <source>
        <strain evidence="4 5">LB1R16</strain>
    </source>
</reference>
<feature type="signal peptide" evidence="2">
    <location>
        <begin position="1"/>
        <end position="19"/>
    </location>
</feature>
<keyword evidence="5" id="KW-1185">Reference proteome</keyword>
<dbReference type="NCBIfam" id="NF035944">
    <property type="entry name" value="PEPxxWA-CTERM"/>
    <property type="match status" value="1"/>
</dbReference>
<keyword evidence="1" id="KW-0472">Membrane</keyword>
<gene>
    <name evidence="4" type="ORF">FMM06_13550</name>
</gene>
<keyword evidence="1" id="KW-1133">Transmembrane helix</keyword>
<organism evidence="4 5">
    <name type="scientific">Glacieibacterium frigidum</name>
    <dbReference type="NCBI Taxonomy" id="2593303"/>
    <lineage>
        <taxon>Bacteria</taxon>
        <taxon>Pseudomonadati</taxon>
        <taxon>Pseudomonadota</taxon>
        <taxon>Alphaproteobacteria</taxon>
        <taxon>Sphingomonadales</taxon>
        <taxon>Sphingosinicellaceae</taxon>
        <taxon>Glacieibacterium</taxon>
    </lineage>
</organism>
<evidence type="ECO:0000313" key="5">
    <source>
        <dbReference type="Proteomes" id="UP000317894"/>
    </source>
</evidence>
<feature type="domain" description="Ice-binding protein C-terminal" evidence="3">
    <location>
        <begin position="203"/>
        <end position="227"/>
    </location>
</feature>
<dbReference type="OrthoDB" id="8775303at2"/>
<dbReference type="RefSeq" id="WP_144237913.1">
    <property type="nucleotide sequence ID" value="NZ_VJWA01000002.1"/>
</dbReference>
<evidence type="ECO:0000256" key="1">
    <source>
        <dbReference type="SAM" id="Phobius"/>
    </source>
</evidence>
<comment type="caution">
    <text evidence="4">The sequence shown here is derived from an EMBL/GenBank/DDBJ whole genome shotgun (WGS) entry which is preliminary data.</text>
</comment>
<sequence length="233" mass="23562">MKRFLIAAAALAFTAPAAAVTFDAFASFNGTNGNGGFSYGGTDFTTLTAFSDGTGCMGLIANTICLNAPGNPALPGVFKSTNGAFQSGTVIVPADRLILHPGSSADLSNSVYIAFTAPTSGDFVFTSQFTSQDTNPSGVSIFAFVASGTSVIFTNLSGMLPGAAVNDTISASLLAGESFGYIISNNGSFNNDSTGVLASVSGPVPEPATWGLMIAGFAMVGYAARRRRVALTA</sequence>
<keyword evidence="2" id="KW-0732">Signal</keyword>
<dbReference type="Pfam" id="PF07589">
    <property type="entry name" value="PEP-CTERM"/>
    <property type="match status" value="1"/>
</dbReference>